<keyword evidence="2" id="KW-0678">Repressor</keyword>
<dbReference type="Proteomes" id="UP001224359">
    <property type="component" value="Unassembled WGS sequence"/>
</dbReference>
<protein>
    <recommendedName>
        <fullName evidence="2">Ribosomal silencing factor RsfS</fullName>
    </recommendedName>
</protein>
<dbReference type="PANTHER" id="PTHR21043:SF0">
    <property type="entry name" value="MITOCHONDRIAL ASSEMBLY OF RIBOSOMAL LARGE SUBUNIT PROTEIN 1"/>
    <property type="match status" value="1"/>
</dbReference>
<sequence>MESKELLNIAAQACDDKRAENLVALDMREVSLMADYFLICHGSNERQVDAISKGIKDAVEEQGVEVKKIEGKDDARWVLVDLDDVIVHIFHAEERQYYNLEKLWGDAEEVSLSVS</sequence>
<dbReference type="NCBIfam" id="TIGR00090">
    <property type="entry name" value="rsfS_iojap_ybeB"/>
    <property type="match status" value="1"/>
</dbReference>
<accession>A0ABT9VCU8</accession>
<dbReference type="HAMAP" id="MF_01477">
    <property type="entry name" value="Iojap_RsfS"/>
    <property type="match status" value="1"/>
</dbReference>
<proteinExistence type="inferred from homology"/>
<reference evidence="3 4" key="1">
    <citation type="submission" date="2023-07" db="EMBL/GenBank/DDBJ databases">
        <title>Genomic Encyclopedia of Type Strains, Phase IV (KMG-IV): sequencing the most valuable type-strain genomes for metagenomic binning, comparative biology and taxonomic classification.</title>
        <authorList>
            <person name="Goeker M."/>
        </authorList>
    </citation>
    <scope>NUCLEOTIDE SEQUENCE [LARGE SCALE GENOMIC DNA]</scope>
    <source>
        <strain evidence="3 4">DSM 16460</strain>
    </source>
</reference>
<dbReference type="InterPro" id="IPR043519">
    <property type="entry name" value="NT_sf"/>
</dbReference>
<dbReference type="RefSeq" id="WP_306974579.1">
    <property type="nucleotide sequence ID" value="NZ_JAUSTQ010000002.1"/>
</dbReference>
<evidence type="ECO:0000313" key="4">
    <source>
        <dbReference type="Proteomes" id="UP001224359"/>
    </source>
</evidence>
<gene>
    <name evidence="2" type="primary">rsfS</name>
    <name evidence="3" type="ORF">J2S77_000646</name>
</gene>
<evidence type="ECO:0000256" key="2">
    <source>
        <dbReference type="HAMAP-Rule" id="MF_01477"/>
    </source>
</evidence>
<dbReference type="Gene3D" id="3.30.460.10">
    <property type="entry name" value="Beta Polymerase, domain 2"/>
    <property type="match status" value="1"/>
</dbReference>
<keyword evidence="4" id="KW-1185">Reference proteome</keyword>
<keyword evidence="2" id="KW-0963">Cytoplasm</keyword>
<dbReference type="EMBL" id="JAUSTQ010000002">
    <property type="protein sequence ID" value="MDQ0158690.1"/>
    <property type="molecule type" value="Genomic_DNA"/>
</dbReference>
<comment type="caution">
    <text evidence="3">The sequence shown here is derived from an EMBL/GenBank/DDBJ whole genome shotgun (WGS) entry which is preliminary data.</text>
</comment>
<comment type="similarity">
    <text evidence="1 2">Belongs to the Iojap/RsfS family.</text>
</comment>
<dbReference type="SUPFAM" id="SSF81301">
    <property type="entry name" value="Nucleotidyltransferase"/>
    <property type="match status" value="1"/>
</dbReference>
<comment type="function">
    <text evidence="2">Functions as a ribosomal silencing factor. Interacts with ribosomal protein uL14 (rplN), blocking formation of intersubunit bridge B8. Prevents association of the 30S and 50S ribosomal subunits and the formation of functional ribosomes, thus repressing translation.</text>
</comment>
<comment type="subunit">
    <text evidence="2">Interacts with ribosomal protein uL14 (rplN).</text>
</comment>
<evidence type="ECO:0000313" key="3">
    <source>
        <dbReference type="EMBL" id="MDQ0158690.1"/>
    </source>
</evidence>
<dbReference type="PANTHER" id="PTHR21043">
    <property type="entry name" value="IOJAP SUPERFAMILY ORTHOLOG"/>
    <property type="match status" value="1"/>
</dbReference>
<dbReference type="Pfam" id="PF02410">
    <property type="entry name" value="RsfS"/>
    <property type="match status" value="1"/>
</dbReference>
<name>A0ABT9VCU8_9BACI</name>
<dbReference type="InterPro" id="IPR004394">
    <property type="entry name" value="Iojap/RsfS/C7orf30"/>
</dbReference>
<keyword evidence="2" id="KW-0810">Translation regulation</keyword>
<organism evidence="3 4">
    <name type="scientific">Alkalibacillus salilacus</name>
    <dbReference type="NCBI Taxonomy" id="284582"/>
    <lineage>
        <taxon>Bacteria</taxon>
        <taxon>Bacillati</taxon>
        <taxon>Bacillota</taxon>
        <taxon>Bacilli</taxon>
        <taxon>Bacillales</taxon>
        <taxon>Bacillaceae</taxon>
        <taxon>Alkalibacillus</taxon>
    </lineage>
</organism>
<comment type="subcellular location">
    <subcellularLocation>
        <location evidence="2">Cytoplasm</location>
    </subcellularLocation>
</comment>
<evidence type="ECO:0000256" key="1">
    <source>
        <dbReference type="ARBA" id="ARBA00010574"/>
    </source>
</evidence>